<feature type="transmembrane region" description="Helical" evidence="1">
    <location>
        <begin position="20"/>
        <end position="41"/>
    </location>
</feature>
<reference evidence="2 3" key="1">
    <citation type="journal article" date="2018" name="New Phytol.">
        <title>Comparative genomics and transcriptomics depict ericoid mycorrhizal fungi as versatile saprotrophs and plant mutualists.</title>
        <authorList>
            <person name="Martino E."/>
            <person name="Morin E."/>
            <person name="Grelet G.A."/>
            <person name="Kuo A."/>
            <person name="Kohler A."/>
            <person name="Daghino S."/>
            <person name="Barry K.W."/>
            <person name="Cichocki N."/>
            <person name="Clum A."/>
            <person name="Dockter R.B."/>
            <person name="Hainaut M."/>
            <person name="Kuo R.C."/>
            <person name="LaButti K."/>
            <person name="Lindahl B.D."/>
            <person name="Lindquist E.A."/>
            <person name="Lipzen A."/>
            <person name="Khouja H.R."/>
            <person name="Magnuson J."/>
            <person name="Murat C."/>
            <person name="Ohm R.A."/>
            <person name="Singer S.W."/>
            <person name="Spatafora J.W."/>
            <person name="Wang M."/>
            <person name="Veneault-Fourrey C."/>
            <person name="Henrissat B."/>
            <person name="Grigoriev I.V."/>
            <person name="Martin F.M."/>
            <person name="Perotto S."/>
        </authorList>
    </citation>
    <scope>NUCLEOTIDE SEQUENCE [LARGE SCALE GENOMIC DNA]</scope>
    <source>
        <strain evidence="2 3">ATCC 22711</strain>
    </source>
</reference>
<keyword evidence="1" id="KW-0812">Transmembrane</keyword>
<dbReference type="GeneID" id="36573930"/>
<keyword evidence="3" id="KW-1185">Reference proteome</keyword>
<evidence type="ECO:0000256" key="1">
    <source>
        <dbReference type="SAM" id="Phobius"/>
    </source>
</evidence>
<dbReference type="RefSeq" id="XP_024719748.1">
    <property type="nucleotide sequence ID" value="XM_024865849.1"/>
</dbReference>
<organism evidence="2 3">
    <name type="scientific">Amorphotheca resinae ATCC 22711</name>
    <dbReference type="NCBI Taxonomy" id="857342"/>
    <lineage>
        <taxon>Eukaryota</taxon>
        <taxon>Fungi</taxon>
        <taxon>Dikarya</taxon>
        <taxon>Ascomycota</taxon>
        <taxon>Pezizomycotina</taxon>
        <taxon>Leotiomycetes</taxon>
        <taxon>Helotiales</taxon>
        <taxon>Amorphothecaceae</taxon>
        <taxon>Amorphotheca</taxon>
    </lineage>
</organism>
<dbReference type="AlphaFoldDB" id="A0A2T3AYK8"/>
<dbReference type="EMBL" id="KZ679013">
    <property type="protein sequence ID" value="PSS15149.1"/>
    <property type="molecule type" value="Genomic_DNA"/>
</dbReference>
<protein>
    <submittedName>
        <fullName evidence="2">Uncharacterized protein</fullName>
    </submittedName>
</protein>
<accession>A0A2T3AYK8</accession>
<dbReference type="InParanoid" id="A0A2T3AYK8"/>
<keyword evidence="1" id="KW-1133">Transmembrane helix</keyword>
<dbReference type="Proteomes" id="UP000241818">
    <property type="component" value="Unassembled WGS sequence"/>
</dbReference>
<dbReference type="OrthoDB" id="3552736at2759"/>
<sequence>MTFQSRGSQAEAVALNHATVALFITNTAAGFYMIMLQYLLMRIRSSASKAKSPTTSEIYCFIAALWILHRILDQMLCSIVDTCVHFLSTEEVMVLYSDFRQKSYNLKYWAVGAKEKRPGWDGTVLLFYEILGTWLISQSLIFLLETAVPLFLDIRQDHNRVALRFQTRCLELVDFARSFDKSSTVKPLMEKEKRRDVRPQTGASNFQTINLERLQTHNLVEDQRTLTWNLTVDKSALDEMKEILGPPGGFGELGFHVAYDRVCFEAMSIGTRFNLTFGLKDSRLGNSKEARHRKSR</sequence>
<name>A0A2T3AYK8_AMORE</name>
<gene>
    <name evidence="2" type="ORF">M430DRAFT_29145</name>
</gene>
<proteinExistence type="predicted"/>
<keyword evidence="1" id="KW-0472">Membrane</keyword>
<evidence type="ECO:0000313" key="3">
    <source>
        <dbReference type="Proteomes" id="UP000241818"/>
    </source>
</evidence>
<evidence type="ECO:0000313" key="2">
    <source>
        <dbReference type="EMBL" id="PSS15149.1"/>
    </source>
</evidence>